<dbReference type="AlphaFoldDB" id="A0A4U2Z9E9"/>
<dbReference type="RefSeq" id="WP_107893834.1">
    <property type="nucleotide sequence ID" value="NZ_PYWM01000001.1"/>
</dbReference>
<evidence type="ECO:0000313" key="1">
    <source>
        <dbReference type="EMBL" id="TKI70140.1"/>
    </source>
</evidence>
<dbReference type="Proteomes" id="UP000308744">
    <property type="component" value="Unassembled WGS sequence"/>
</dbReference>
<dbReference type="EMBL" id="SZPU01000022">
    <property type="protein sequence ID" value="TKI70140.1"/>
    <property type="molecule type" value="Genomic_DNA"/>
</dbReference>
<keyword evidence="2" id="KW-1185">Reference proteome</keyword>
<proteinExistence type="predicted"/>
<sequence>MESSLRQLSLFDDYSQSSRAFFRVHETVKVIEVKNNPEIYEYRKHYFGYVIGKKGVVQKVDGHSVLVRIGNESILFDAQELEWIA</sequence>
<organism evidence="1 2">
    <name type="scientific">Lysinibacillus mangiferihumi</name>
    <dbReference type="NCBI Taxonomy" id="1130819"/>
    <lineage>
        <taxon>Bacteria</taxon>
        <taxon>Bacillati</taxon>
        <taxon>Bacillota</taxon>
        <taxon>Bacilli</taxon>
        <taxon>Bacillales</taxon>
        <taxon>Bacillaceae</taxon>
        <taxon>Lysinibacillus</taxon>
    </lineage>
</organism>
<evidence type="ECO:0000313" key="2">
    <source>
        <dbReference type="Proteomes" id="UP000308744"/>
    </source>
</evidence>
<comment type="caution">
    <text evidence="1">The sequence shown here is derived from an EMBL/GenBank/DDBJ whole genome shotgun (WGS) entry which is preliminary data.</text>
</comment>
<gene>
    <name evidence="1" type="ORF">FC756_08530</name>
</gene>
<protein>
    <submittedName>
        <fullName evidence="1">Uncharacterized protein</fullName>
    </submittedName>
</protein>
<name>A0A4U2Z9E9_9BACI</name>
<accession>A0A4U2Z9E9</accession>
<reference evidence="1 2" key="1">
    <citation type="submission" date="2019-04" db="EMBL/GenBank/DDBJ databases">
        <title>Lysinibacillus genome sequencing.</title>
        <authorList>
            <person name="Dunlap C."/>
        </authorList>
    </citation>
    <scope>NUCLEOTIDE SEQUENCE [LARGE SCALE GENOMIC DNA]</scope>
    <source>
        <strain evidence="1 2">CCTCC AB 2010389</strain>
    </source>
</reference>